<dbReference type="GO" id="GO:0015097">
    <property type="term" value="F:mercury ion transmembrane transporter activity"/>
    <property type="evidence" value="ECO:0007669"/>
    <property type="project" value="InterPro"/>
</dbReference>
<keyword evidence="3" id="KW-1185">Reference proteome</keyword>
<feature type="transmembrane region" description="Helical" evidence="1">
    <location>
        <begin position="91"/>
        <end position="109"/>
    </location>
</feature>
<keyword evidence="1" id="KW-1133">Transmembrane helix</keyword>
<evidence type="ECO:0000313" key="3">
    <source>
        <dbReference type="Proteomes" id="UP000199437"/>
    </source>
</evidence>
<protein>
    <submittedName>
        <fullName evidence="2">MerC mercury resistance protein</fullName>
    </submittedName>
</protein>
<organism evidence="2 3">
    <name type="scientific">Roseivirga pacifica</name>
    <dbReference type="NCBI Taxonomy" id="1267423"/>
    <lineage>
        <taxon>Bacteria</taxon>
        <taxon>Pseudomonadati</taxon>
        <taxon>Bacteroidota</taxon>
        <taxon>Cytophagia</taxon>
        <taxon>Cytophagales</taxon>
        <taxon>Roseivirgaceae</taxon>
        <taxon>Roseivirga</taxon>
    </lineage>
</organism>
<gene>
    <name evidence="2" type="ORF">SAMN05216290_1328</name>
</gene>
<feature type="transmembrane region" description="Helical" evidence="1">
    <location>
        <begin position="31"/>
        <end position="54"/>
    </location>
</feature>
<dbReference type="OrthoDB" id="5966279at2"/>
<proteinExistence type="predicted"/>
<dbReference type="Proteomes" id="UP000199437">
    <property type="component" value="Unassembled WGS sequence"/>
</dbReference>
<dbReference type="Pfam" id="PF03203">
    <property type="entry name" value="MerC"/>
    <property type="match status" value="1"/>
</dbReference>
<dbReference type="AlphaFoldDB" id="A0A1I0NMQ8"/>
<dbReference type="GO" id="GO:0016020">
    <property type="term" value="C:membrane"/>
    <property type="evidence" value="ECO:0007669"/>
    <property type="project" value="InterPro"/>
</dbReference>
<feature type="transmembrane region" description="Helical" evidence="1">
    <location>
        <begin position="66"/>
        <end position="84"/>
    </location>
</feature>
<accession>A0A1I0NMQ8</accession>
<name>A0A1I0NMQ8_9BACT</name>
<dbReference type="EMBL" id="FOIR01000001">
    <property type="protein sequence ID" value="SEW02734.1"/>
    <property type="molecule type" value="Genomic_DNA"/>
</dbReference>
<sequence length="141" mass="15423">MQQCCIYRKMRLTLHMLKTVKTSACLDNWGIGISLVCSVHCAAMPLILLSSAFINTQAGLLESIELPLFILAAILGTTSILQTYFRTSRALPLLLLATGLVLIIMGGYSEGYLEVAFRVSGSLSLVFAHFTNKKILKAQVK</sequence>
<dbReference type="STRING" id="1267423.SAMN05216290_1328"/>
<reference evidence="3" key="1">
    <citation type="submission" date="2016-10" db="EMBL/GenBank/DDBJ databases">
        <authorList>
            <person name="Varghese N."/>
            <person name="Submissions S."/>
        </authorList>
    </citation>
    <scope>NUCLEOTIDE SEQUENCE [LARGE SCALE GENOMIC DNA]</scope>
    <source>
        <strain evidence="3">CGMCC 1.12402</strain>
    </source>
</reference>
<evidence type="ECO:0000313" key="2">
    <source>
        <dbReference type="EMBL" id="SEW02734.1"/>
    </source>
</evidence>
<keyword evidence="1" id="KW-0812">Transmembrane</keyword>
<dbReference type="InterPro" id="IPR004891">
    <property type="entry name" value="Mercury-R_MerC"/>
</dbReference>
<keyword evidence="1" id="KW-0472">Membrane</keyword>
<evidence type="ECO:0000256" key="1">
    <source>
        <dbReference type="SAM" id="Phobius"/>
    </source>
</evidence>